<dbReference type="GO" id="GO:0004866">
    <property type="term" value="F:endopeptidase inhibitor activity"/>
    <property type="evidence" value="ECO:0007669"/>
    <property type="project" value="InterPro"/>
</dbReference>
<dbReference type="EMBL" id="FOBB01000010">
    <property type="protein sequence ID" value="SEN47158.1"/>
    <property type="molecule type" value="Genomic_DNA"/>
</dbReference>
<feature type="domain" description="Macroglobulin" evidence="2">
    <location>
        <begin position="49"/>
        <end position="127"/>
    </location>
</feature>
<dbReference type="Proteomes" id="UP000198984">
    <property type="component" value="Unassembled WGS sequence"/>
</dbReference>
<evidence type="ECO:0000256" key="1">
    <source>
        <dbReference type="SAM" id="SignalP"/>
    </source>
</evidence>
<accession>A0A1H8GV57</accession>
<feature type="chain" id="PRO_5011789159" evidence="1">
    <location>
        <begin position="28"/>
        <end position="812"/>
    </location>
</feature>
<sequence>MQPLRTRWWIPACGVVMLVSAFSFFPADDWSARIVQALDDFASRYPQQKVYLHMDKDYYAAGETIWFKAYITLQGLPDTRATNLYVELVDQNGAIVQKRLFAAGNAGAAGNLDLPETQKPGMYQVRAYTAWMLNFDHALLFSRNIEVFDPQKRNNPPPRDSTAVTAFAVQFFPEGGDMIINQNNTIAFKAIDQNGYPIAVAGSVQNSKGAKVATLQTIHDGMGQFDLQPASGNEKYKAVVKAANGQEKTFDLPAVKTTGAGLKVYNRGARVFYQAMIANLADTAYDELLLIGQINDQLVYKAPLKVSDGRISGFVPTQQMPTGIMQLTLFGKGGQPLSERLVFLRQNDLLPLQLEQPAFNSEERAPNSVTLKVPDSLESILSVAITDADLVVKNNDENNIVSNLLLTSDLKGYIHNPAWYLQDTAKARLQALDLLMLTNGWRRFSWEKILNKQYPDTRYPYEQGILLKGTAFTNNGRYQLMNGKVDFIIKQITDSSTSIVSAPTNGMGEFNLPGLAFLDTALVYYKGNDQQQRWKDVTVKFNTHFFENSVPVTDPFPLRLPPAIDYNTLKNYLATAYDGNRVNRSINSRAILLKEVNIRERRVTKEETMDKKYASGMFAGGDGYTFDMTKETSSYMNIFQYLQSRVAGLQITGNLSDPSLSWRGGRPSLYLNEMPIDASMISSIPVTDIAMVKVFRPPFMGGFGGGANGAIAVYTKKGGEGNDNTVKGFELYRKPGYAVVKQFYSPDYNVHKDVHSLADKRLTLYWNPDLPIDTTTHTATIKFFNNDFSKHFRVVVEGIGADGTVGRVEQVY</sequence>
<dbReference type="SUPFAM" id="SSF56935">
    <property type="entry name" value="Porins"/>
    <property type="match status" value="1"/>
</dbReference>
<evidence type="ECO:0000259" key="2">
    <source>
        <dbReference type="Pfam" id="PF01835"/>
    </source>
</evidence>
<evidence type="ECO:0000313" key="3">
    <source>
        <dbReference type="EMBL" id="SEN47158.1"/>
    </source>
</evidence>
<feature type="signal peptide" evidence="1">
    <location>
        <begin position="1"/>
        <end position="27"/>
    </location>
</feature>
<dbReference type="AlphaFoldDB" id="A0A1H8GV57"/>
<dbReference type="Pfam" id="PF01835">
    <property type="entry name" value="MG2"/>
    <property type="match status" value="1"/>
</dbReference>
<proteinExistence type="predicted"/>
<dbReference type="InterPro" id="IPR037066">
    <property type="entry name" value="Plug_dom_sf"/>
</dbReference>
<name>A0A1H8GV57_9BACT</name>
<keyword evidence="1" id="KW-0732">Signal</keyword>
<dbReference type="Gene3D" id="2.60.40.1930">
    <property type="match status" value="1"/>
</dbReference>
<protein>
    <submittedName>
        <fullName evidence="3">MG2 domain-containing protein</fullName>
    </submittedName>
</protein>
<gene>
    <name evidence="3" type="ORF">SAMN04488505_110238</name>
</gene>
<reference evidence="3 4" key="1">
    <citation type="submission" date="2016-10" db="EMBL/GenBank/DDBJ databases">
        <authorList>
            <person name="de Groot N.N."/>
        </authorList>
    </citation>
    <scope>NUCLEOTIDE SEQUENCE [LARGE SCALE GENOMIC DNA]</scope>
    <source>
        <strain evidence="3 4">DSM 21039</strain>
    </source>
</reference>
<dbReference type="Gene3D" id="2.170.130.10">
    <property type="entry name" value="TonB-dependent receptor, plug domain"/>
    <property type="match status" value="1"/>
</dbReference>
<keyword evidence="4" id="KW-1185">Reference proteome</keyword>
<dbReference type="InterPro" id="IPR002890">
    <property type="entry name" value="MG2"/>
</dbReference>
<organism evidence="3 4">
    <name type="scientific">Chitinophaga rupis</name>
    <dbReference type="NCBI Taxonomy" id="573321"/>
    <lineage>
        <taxon>Bacteria</taxon>
        <taxon>Pseudomonadati</taxon>
        <taxon>Bacteroidota</taxon>
        <taxon>Chitinophagia</taxon>
        <taxon>Chitinophagales</taxon>
        <taxon>Chitinophagaceae</taxon>
        <taxon>Chitinophaga</taxon>
    </lineage>
</organism>
<evidence type="ECO:0000313" key="4">
    <source>
        <dbReference type="Proteomes" id="UP000198984"/>
    </source>
</evidence>
<dbReference type="STRING" id="573321.SAMN04488505_110238"/>